<accession>A0AA41QCE1</accession>
<keyword evidence="7" id="KW-0808">Transferase</keyword>
<evidence type="ECO:0000256" key="3">
    <source>
        <dbReference type="ARBA" id="ARBA00023015"/>
    </source>
</evidence>
<dbReference type="InterPro" id="IPR000524">
    <property type="entry name" value="Tscrpt_reg_HTH_GntR"/>
</dbReference>
<name>A0AA41QCE1_9MICO</name>
<sequence>MTDDSSARIVAGLREWIAQAPPGGRLPSSRSLVAEYGASPVTVQKAMRTLAAQGLIESRPGAGTFVRAVRTARPLDHGWQSAALRSPRSRIPASSATMRGGPGDAIALHAGYPDRELLPQRLLRSALARAARSDAALTRPPAAGLPELQSWFASEVGGSTPVGVTPPAAGDVLVLPGSQSGLSSIFRALVMTGQPLLMESPTYWGAILAAAQAGVQVVPVPSGPEGPDPDELARAFEETGARVFYAQPNFANPTGARWSGAVTHQVLDVIRTYGAFLVEDDWAHDFAIDSDPRPLVALDDTGHVVYLRSLTKSVSPSVRVAAVIARGPAKQRISADLSASSMYVSGLLQAAALDVVTQPGWQTHLRTLRHQLRARRDLLVTSLREHAPQAHITSVPTGGLNLWVGLPDATDLHELVRDCEAAGVLIAPGNEWFPAEPAGPFMRLNYSGPNPGAFPAGAQRIGLALARQV</sequence>
<dbReference type="AlphaFoldDB" id="A0AA41QCE1"/>
<evidence type="ECO:0000259" key="6">
    <source>
        <dbReference type="PROSITE" id="PS50949"/>
    </source>
</evidence>
<dbReference type="SUPFAM" id="SSF46785">
    <property type="entry name" value="Winged helix' DNA-binding domain"/>
    <property type="match status" value="1"/>
</dbReference>
<dbReference type="Gene3D" id="1.10.10.10">
    <property type="entry name" value="Winged helix-like DNA-binding domain superfamily/Winged helix DNA-binding domain"/>
    <property type="match status" value="1"/>
</dbReference>
<keyword evidence="3" id="KW-0805">Transcription regulation</keyword>
<dbReference type="Pfam" id="PF00392">
    <property type="entry name" value="GntR"/>
    <property type="match status" value="1"/>
</dbReference>
<dbReference type="PANTHER" id="PTHR46577:SF2">
    <property type="entry name" value="TRANSCRIPTIONAL REGULATORY PROTEIN"/>
    <property type="match status" value="1"/>
</dbReference>
<dbReference type="InterPro" id="IPR015421">
    <property type="entry name" value="PyrdxlP-dep_Trfase_major"/>
</dbReference>
<keyword evidence="4" id="KW-0238">DNA-binding</keyword>
<dbReference type="InterPro" id="IPR015424">
    <property type="entry name" value="PyrdxlP-dep_Trfase"/>
</dbReference>
<dbReference type="InterPro" id="IPR015422">
    <property type="entry name" value="PyrdxlP-dep_Trfase_small"/>
</dbReference>
<comment type="caution">
    <text evidence="7">The sequence shown here is derived from an EMBL/GenBank/DDBJ whole genome shotgun (WGS) entry which is preliminary data.</text>
</comment>
<dbReference type="GO" id="GO:0003700">
    <property type="term" value="F:DNA-binding transcription factor activity"/>
    <property type="evidence" value="ECO:0007669"/>
    <property type="project" value="InterPro"/>
</dbReference>
<dbReference type="Pfam" id="PF00155">
    <property type="entry name" value="Aminotran_1_2"/>
    <property type="match status" value="1"/>
</dbReference>
<evidence type="ECO:0000256" key="2">
    <source>
        <dbReference type="ARBA" id="ARBA00022898"/>
    </source>
</evidence>
<dbReference type="SUPFAM" id="SSF53383">
    <property type="entry name" value="PLP-dependent transferases"/>
    <property type="match status" value="1"/>
</dbReference>
<dbReference type="InterPro" id="IPR036390">
    <property type="entry name" value="WH_DNA-bd_sf"/>
</dbReference>
<dbReference type="EMBL" id="JAKGSG010000022">
    <property type="protein sequence ID" value="MCF4120551.1"/>
    <property type="molecule type" value="Genomic_DNA"/>
</dbReference>
<dbReference type="InterPro" id="IPR036388">
    <property type="entry name" value="WH-like_DNA-bd_sf"/>
</dbReference>
<keyword evidence="8" id="KW-1185">Reference proteome</keyword>
<dbReference type="InterPro" id="IPR051446">
    <property type="entry name" value="HTH_trans_reg/aminotransferase"/>
</dbReference>
<evidence type="ECO:0000256" key="5">
    <source>
        <dbReference type="ARBA" id="ARBA00023163"/>
    </source>
</evidence>
<dbReference type="Gene3D" id="3.40.640.10">
    <property type="entry name" value="Type I PLP-dependent aspartate aminotransferase-like (Major domain)"/>
    <property type="match status" value="1"/>
</dbReference>
<dbReference type="RefSeq" id="WP_236088325.1">
    <property type="nucleotide sequence ID" value="NZ_JAKGSG010000022.1"/>
</dbReference>
<evidence type="ECO:0000313" key="7">
    <source>
        <dbReference type="EMBL" id="MCF4120551.1"/>
    </source>
</evidence>
<dbReference type="Gene3D" id="3.90.1150.10">
    <property type="entry name" value="Aspartate Aminotransferase, domain 1"/>
    <property type="match status" value="1"/>
</dbReference>
<keyword evidence="2" id="KW-0663">Pyridoxal phosphate</keyword>
<comment type="similarity">
    <text evidence="1">In the C-terminal section; belongs to the class-I pyridoxal-phosphate-dependent aminotransferase family.</text>
</comment>
<dbReference type="GO" id="GO:0030170">
    <property type="term" value="F:pyridoxal phosphate binding"/>
    <property type="evidence" value="ECO:0007669"/>
    <property type="project" value="InterPro"/>
</dbReference>
<organism evidence="7 8">
    <name type="scientific">Antribacter soli</name>
    <dbReference type="NCBI Taxonomy" id="2910976"/>
    <lineage>
        <taxon>Bacteria</taxon>
        <taxon>Bacillati</taxon>
        <taxon>Actinomycetota</taxon>
        <taxon>Actinomycetes</taxon>
        <taxon>Micrococcales</taxon>
        <taxon>Promicromonosporaceae</taxon>
        <taxon>Antribacter</taxon>
    </lineage>
</organism>
<dbReference type="CDD" id="cd00609">
    <property type="entry name" value="AAT_like"/>
    <property type="match status" value="1"/>
</dbReference>
<gene>
    <name evidence="7" type="ORF">L1785_06140</name>
</gene>
<evidence type="ECO:0000256" key="4">
    <source>
        <dbReference type="ARBA" id="ARBA00023125"/>
    </source>
</evidence>
<dbReference type="GO" id="GO:0008483">
    <property type="term" value="F:transaminase activity"/>
    <property type="evidence" value="ECO:0007669"/>
    <property type="project" value="UniProtKB-KW"/>
</dbReference>
<dbReference type="GO" id="GO:0003677">
    <property type="term" value="F:DNA binding"/>
    <property type="evidence" value="ECO:0007669"/>
    <property type="project" value="UniProtKB-KW"/>
</dbReference>
<dbReference type="SMART" id="SM00345">
    <property type="entry name" value="HTH_GNTR"/>
    <property type="match status" value="1"/>
</dbReference>
<proteinExistence type="inferred from homology"/>
<keyword evidence="5" id="KW-0804">Transcription</keyword>
<dbReference type="Proteomes" id="UP001165405">
    <property type="component" value="Unassembled WGS sequence"/>
</dbReference>
<dbReference type="InterPro" id="IPR004839">
    <property type="entry name" value="Aminotransferase_I/II_large"/>
</dbReference>
<dbReference type="PANTHER" id="PTHR46577">
    <property type="entry name" value="HTH-TYPE TRANSCRIPTIONAL REGULATORY PROTEIN GABR"/>
    <property type="match status" value="1"/>
</dbReference>
<evidence type="ECO:0000313" key="8">
    <source>
        <dbReference type="Proteomes" id="UP001165405"/>
    </source>
</evidence>
<feature type="domain" description="HTH gntR-type" evidence="6">
    <location>
        <begin position="1"/>
        <end position="69"/>
    </location>
</feature>
<reference evidence="7" key="1">
    <citation type="submission" date="2022-01" db="EMBL/GenBank/DDBJ databases">
        <title>Antribacter sp. nov., isolated from Guizhou of China.</title>
        <authorList>
            <person name="Chengliang C."/>
            <person name="Ya Z."/>
        </authorList>
    </citation>
    <scope>NUCLEOTIDE SEQUENCE</scope>
    <source>
        <strain evidence="7">KLBMP 9083</strain>
    </source>
</reference>
<dbReference type="PROSITE" id="PS50949">
    <property type="entry name" value="HTH_GNTR"/>
    <property type="match status" value="1"/>
</dbReference>
<dbReference type="CDD" id="cd07377">
    <property type="entry name" value="WHTH_GntR"/>
    <property type="match status" value="1"/>
</dbReference>
<keyword evidence="7" id="KW-0032">Aminotransferase</keyword>
<evidence type="ECO:0000256" key="1">
    <source>
        <dbReference type="ARBA" id="ARBA00005384"/>
    </source>
</evidence>
<protein>
    <submittedName>
        <fullName evidence="7">PLP-dependent aminotransferase family protein</fullName>
    </submittedName>
</protein>